<feature type="compositionally biased region" description="Basic and acidic residues" evidence="1">
    <location>
        <begin position="1"/>
        <end position="19"/>
    </location>
</feature>
<feature type="compositionally biased region" description="Polar residues" evidence="1">
    <location>
        <begin position="43"/>
        <end position="55"/>
    </location>
</feature>
<dbReference type="VEuPathDB" id="FungiDB:PGTG_05820"/>
<dbReference type="KEGG" id="pgr:PGTG_05820"/>
<dbReference type="InParanoid" id="E3K5S8"/>
<dbReference type="Proteomes" id="UP000008783">
    <property type="component" value="Unassembled WGS sequence"/>
</dbReference>
<sequence>MNLPEGQKRLADPSSDHGSIHPFGSSKAKPKPKKKQQRKHQPASNLANTAKTSSQTKKRKAAKSSNETVQVDSNGKPYDYDQDCQLATTGETTCHSKIK</sequence>
<proteinExistence type="predicted"/>
<accession>E3K5S8</accession>
<dbReference type="OrthoDB" id="10503314at2759"/>
<dbReference type="HOGENOM" id="CLU_2321498_0_0_1"/>
<organism evidence="2 3">
    <name type="scientific">Puccinia graminis f. sp. tritici (strain CRL 75-36-700-3 / race SCCL)</name>
    <name type="common">Black stem rust fungus</name>
    <dbReference type="NCBI Taxonomy" id="418459"/>
    <lineage>
        <taxon>Eukaryota</taxon>
        <taxon>Fungi</taxon>
        <taxon>Dikarya</taxon>
        <taxon>Basidiomycota</taxon>
        <taxon>Pucciniomycotina</taxon>
        <taxon>Pucciniomycetes</taxon>
        <taxon>Pucciniales</taxon>
        <taxon>Pucciniaceae</taxon>
        <taxon>Puccinia</taxon>
    </lineage>
</organism>
<keyword evidence="3" id="KW-1185">Reference proteome</keyword>
<dbReference type="EMBL" id="DS178273">
    <property type="protein sequence ID" value="EFP79499.1"/>
    <property type="molecule type" value="Genomic_DNA"/>
</dbReference>
<dbReference type="RefSeq" id="XP_003323918.1">
    <property type="nucleotide sequence ID" value="XM_003323870.1"/>
</dbReference>
<evidence type="ECO:0000256" key="1">
    <source>
        <dbReference type="SAM" id="MobiDB-lite"/>
    </source>
</evidence>
<feature type="compositionally biased region" description="Polar residues" evidence="1">
    <location>
        <begin position="63"/>
        <end position="73"/>
    </location>
</feature>
<feature type="region of interest" description="Disordered" evidence="1">
    <location>
        <begin position="1"/>
        <end position="80"/>
    </location>
</feature>
<name>E3K5S8_PUCGT</name>
<evidence type="ECO:0000313" key="3">
    <source>
        <dbReference type="Proteomes" id="UP000008783"/>
    </source>
</evidence>
<dbReference type="AlphaFoldDB" id="E3K5S8"/>
<reference evidence="3" key="2">
    <citation type="journal article" date="2011" name="Proc. Natl. Acad. Sci. U.S.A.">
        <title>Obligate biotrophy features unraveled by the genomic analysis of rust fungi.</title>
        <authorList>
            <person name="Duplessis S."/>
            <person name="Cuomo C.A."/>
            <person name="Lin Y.-C."/>
            <person name="Aerts A."/>
            <person name="Tisserant E."/>
            <person name="Veneault-Fourrey C."/>
            <person name="Joly D.L."/>
            <person name="Hacquard S."/>
            <person name="Amselem J."/>
            <person name="Cantarel B.L."/>
            <person name="Chiu R."/>
            <person name="Coutinho P.M."/>
            <person name="Feau N."/>
            <person name="Field M."/>
            <person name="Frey P."/>
            <person name="Gelhaye E."/>
            <person name="Goldberg J."/>
            <person name="Grabherr M.G."/>
            <person name="Kodira C.D."/>
            <person name="Kohler A."/>
            <person name="Kuees U."/>
            <person name="Lindquist E.A."/>
            <person name="Lucas S.M."/>
            <person name="Mago R."/>
            <person name="Mauceli E."/>
            <person name="Morin E."/>
            <person name="Murat C."/>
            <person name="Pangilinan J.L."/>
            <person name="Park R."/>
            <person name="Pearson M."/>
            <person name="Quesneville H."/>
            <person name="Rouhier N."/>
            <person name="Sakthikumar S."/>
            <person name="Salamov A.A."/>
            <person name="Schmutz J."/>
            <person name="Selles B."/>
            <person name="Shapiro H."/>
            <person name="Tanguay P."/>
            <person name="Tuskan G.A."/>
            <person name="Henrissat B."/>
            <person name="Van de Peer Y."/>
            <person name="Rouze P."/>
            <person name="Ellis J.G."/>
            <person name="Dodds P.N."/>
            <person name="Schein J.E."/>
            <person name="Zhong S."/>
            <person name="Hamelin R.C."/>
            <person name="Grigoriev I.V."/>
            <person name="Szabo L.J."/>
            <person name="Martin F."/>
        </authorList>
    </citation>
    <scope>NUCLEOTIDE SEQUENCE [LARGE SCALE GENOMIC DNA]</scope>
    <source>
        <strain evidence="3">CRL 75-36-700-3 / race SCCL</strain>
    </source>
</reference>
<dbReference type="GeneID" id="10531327"/>
<evidence type="ECO:0000313" key="2">
    <source>
        <dbReference type="EMBL" id="EFP79499.1"/>
    </source>
</evidence>
<feature type="compositionally biased region" description="Basic residues" evidence="1">
    <location>
        <begin position="28"/>
        <end position="41"/>
    </location>
</feature>
<protein>
    <submittedName>
        <fullName evidence="2">Uncharacterized protein</fullName>
    </submittedName>
</protein>
<reference key="1">
    <citation type="submission" date="2007-01" db="EMBL/GenBank/DDBJ databases">
        <title>The Genome Sequence of Puccinia graminis f. sp. tritici Strain CRL 75-36-700-3.</title>
        <authorList>
            <consortium name="The Broad Institute Genome Sequencing Platform"/>
            <person name="Birren B."/>
            <person name="Lander E."/>
            <person name="Galagan J."/>
            <person name="Nusbaum C."/>
            <person name="Devon K."/>
            <person name="Cuomo C."/>
            <person name="Jaffe D."/>
            <person name="Butler J."/>
            <person name="Alvarez P."/>
            <person name="Gnerre S."/>
            <person name="Grabherr M."/>
            <person name="Mauceli E."/>
            <person name="Brockman W."/>
            <person name="Young S."/>
            <person name="LaButti K."/>
            <person name="Sykes S."/>
            <person name="DeCaprio D."/>
            <person name="Crawford M."/>
            <person name="Koehrsen M."/>
            <person name="Engels R."/>
            <person name="Montgomery P."/>
            <person name="Pearson M."/>
            <person name="Howarth C."/>
            <person name="Larson L."/>
            <person name="White J."/>
            <person name="Zeng Q."/>
            <person name="Kodira C."/>
            <person name="Yandava C."/>
            <person name="Alvarado L."/>
            <person name="O'Leary S."/>
            <person name="Szabo L."/>
            <person name="Dean R."/>
            <person name="Schein J."/>
        </authorList>
    </citation>
    <scope>NUCLEOTIDE SEQUENCE</scope>
    <source>
        <strain>CRL 75-36-700-3</strain>
    </source>
</reference>
<gene>
    <name evidence="2" type="ORF">PGTG_05820</name>
</gene>